<dbReference type="Proteomes" id="UP001165085">
    <property type="component" value="Unassembled WGS sequence"/>
</dbReference>
<name>A0A9W7B1H7_9STRA</name>
<accession>A0A9W7B1H7</accession>
<dbReference type="EMBL" id="BRXY01000233">
    <property type="protein sequence ID" value="GMH79372.1"/>
    <property type="molecule type" value="Genomic_DNA"/>
</dbReference>
<evidence type="ECO:0000313" key="1">
    <source>
        <dbReference type="EMBL" id="GMH79372.1"/>
    </source>
</evidence>
<dbReference type="AlphaFoldDB" id="A0A9W7B1H7"/>
<protein>
    <submittedName>
        <fullName evidence="1">Uncharacterized protein</fullName>
    </submittedName>
</protein>
<organism evidence="1 2">
    <name type="scientific">Triparma strigata</name>
    <dbReference type="NCBI Taxonomy" id="1606541"/>
    <lineage>
        <taxon>Eukaryota</taxon>
        <taxon>Sar</taxon>
        <taxon>Stramenopiles</taxon>
        <taxon>Ochrophyta</taxon>
        <taxon>Bolidophyceae</taxon>
        <taxon>Parmales</taxon>
        <taxon>Triparmaceae</taxon>
        <taxon>Triparma</taxon>
    </lineage>
</organism>
<reference evidence="2" key="1">
    <citation type="journal article" date="2023" name="Commun. Biol.">
        <title>Genome analysis of Parmales, the sister group of diatoms, reveals the evolutionary specialization of diatoms from phago-mixotrophs to photoautotrophs.</title>
        <authorList>
            <person name="Ban H."/>
            <person name="Sato S."/>
            <person name="Yoshikawa S."/>
            <person name="Yamada K."/>
            <person name="Nakamura Y."/>
            <person name="Ichinomiya M."/>
            <person name="Sato N."/>
            <person name="Blanc-Mathieu R."/>
            <person name="Endo H."/>
            <person name="Kuwata A."/>
            <person name="Ogata H."/>
        </authorList>
    </citation>
    <scope>NUCLEOTIDE SEQUENCE [LARGE SCALE GENOMIC DNA]</scope>
    <source>
        <strain evidence="2">NIES 3701</strain>
    </source>
</reference>
<sequence length="293" mass="31254">MSSVEVEGGGGDVVEEGGMSVAKARLIEARMQDELAGMGGELDGGGGGGDVDRDDVDVVGDVDVDGGVAGIKGPAGLVLIGDEGEEENSNPHPTPSTLQMAYEMGACSSPSSTPSTSASAILLDIDSTLSNLTSWKTLQKTRLQEYAKNLEVDENDLGINDIDTVAPASLQKWSSQNESYDLERTEKNTATQSNIASILSERRSSLPPPPSTLSIDESRLEKLRVDLTISEEITKSVGSVGDERIKALQRELEEMDNEWGGKDDGGLGDVLKRLDCLEEKINTPRKEEEEELS</sequence>
<evidence type="ECO:0000313" key="2">
    <source>
        <dbReference type="Proteomes" id="UP001165085"/>
    </source>
</evidence>
<proteinExistence type="predicted"/>
<comment type="caution">
    <text evidence="1">The sequence shown here is derived from an EMBL/GenBank/DDBJ whole genome shotgun (WGS) entry which is preliminary data.</text>
</comment>
<gene>
    <name evidence="1" type="ORF">TrST_g7871</name>
</gene>
<keyword evidence="2" id="KW-1185">Reference proteome</keyword>